<dbReference type="Pfam" id="PF04542">
    <property type="entry name" value="Sigma70_r2"/>
    <property type="match status" value="1"/>
</dbReference>
<dbReference type="PANTHER" id="PTHR43133">
    <property type="entry name" value="RNA POLYMERASE ECF-TYPE SIGMA FACTO"/>
    <property type="match status" value="1"/>
</dbReference>
<dbReference type="InterPro" id="IPR036388">
    <property type="entry name" value="WH-like_DNA-bd_sf"/>
</dbReference>
<dbReference type="Gene3D" id="1.10.10.10">
    <property type="entry name" value="Winged helix-like DNA-binding domain superfamily/Winged helix DNA-binding domain"/>
    <property type="match status" value="1"/>
</dbReference>
<evidence type="ECO:0000256" key="2">
    <source>
        <dbReference type="ARBA" id="ARBA00023015"/>
    </source>
</evidence>
<keyword evidence="3" id="KW-0731">Sigma factor</keyword>
<dbReference type="InterPro" id="IPR013324">
    <property type="entry name" value="RNA_pol_sigma_r3/r4-like"/>
</dbReference>
<dbReference type="NCBIfam" id="TIGR02937">
    <property type="entry name" value="sigma70-ECF"/>
    <property type="match status" value="1"/>
</dbReference>
<evidence type="ECO:0000313" key="7">
    <source>
        <dbReference type="EMBL" id="MBE8721149.1"/>
    </source>
</evidence>
<dbReference type="PANTHER" id="PTHR43133:SF46">
    <property type="entry name" value="RNA POLYMERASE SIGMA-70 FACTOR ECF SUBFAMILY"/>
    <property type="match status" value="1"/>
</dbReference>
<evidence type="ECO:0000259" key="6">
    <source>
        <dbReference type="Pfam" id="PF08281"/>
    </source>
</evidence>
<accession>A0ABR9T8D7</accession>
<sequence length="188" mass="22241">MPDYKSQTSLNFLSRNQKQDEHAFNAFYEAHWEYVFEQAFIRCRQYDIAENITQDIFVALWDQMDEICIDNVRGYLYTAVKNRVLKWFEKEKRYVPIAELLVEFRASTEYSDAPLLDKELVEIAEALISSLGTRQQTIYRMRYEQEMDTAEIAKQLNMNRKTVQNQLSLALAQLRSSLTLVLIISKFL</sequence>
<dbReference type="EMBL" id="PSKQ01000019">
    <property type="protein sequence ID" value="MBE8721149.1"/>
    <property type="molecule type" value="Genomic_DNA"/>
</dbReference>
<gene>
    <name evidence="7" type="ORF">C4F40_10480</name>
</gene>
<dbReference type="Pfam" id="PF08281">
    <property type="entry name" value="Sigma70_r4_2"/>
    <property type="match status" value="1"/>
</dbReference>
<evidence type="ECO:0000256" key="1">
    <source>
        <dbReference type="ARBA" id="ARBA00010641"/>
    </source>
</evidence>
<dbReference type="Proteomes" id="UP000618319">
    <property type="component" value="Unassembled WGS sequence"/>
</dbReference>
<reference evidence="7 8" key="1">
    <citation type="submission" date="2018-02" db="EMBL/GenBank/DDBJ databases">
        <title>Sphingobacterium KA21.</title>
        <authorList>
            <person name="Vasarhelyi B.M."/>
            <person name="Deshmukh S."/>
            <person name="Balint B."/>
            <person name="Kukolya J."/>
        </authorList>
    </citation>
    <scope>NUCLEOTIDE SEQUENCE [LARGE SCALE GENOMIC DNA]</scope>
    <source>
        <strain evidence="7 8">Ka21</strain>
    </source>
</reference>
<dbReference type="SUPFAM" id="SSF88659">
    <property type="entry name" value="Sigma3 and sigma4 domains of RNA polymerase sigma factors"/>
    <property type="match status" value="1"/>
</dbReference>
<comment type="similarity">
    <text evidence="1">Belongs to the sigma-70 factor family. ECF subfamily.</text>
</comment>
<dbReference type="InterPro" id="IPR007627">
    <property type="entry name" value="RNA_pol_sigma70_r2"/>
</dbReference>
<evidence type="ECO:0000259" key="5">
    <source>
        <dbReference type="Pfam" id="PF04542"/>
    </source>
</evidence>
<dbReference type="InterPro" id="IPR014284">
    <property type="entry name" value="RNA_pol_sigma-70_dom"/>
</dbReference>
<keyword evidence="2" id="KW-0805">Transcription regulation</keyword>
<evidence type="ECO:0000256" key="4">
    <source>
        <dbReference type="ARBA" id="ARBA00023163"/>
    </source>
</evidence>
<evidence type="ECO:0008006" key="9">
    <source>
        <dbReference type="Google" id="ProtNLM"/>
    </source>
</evidence>
<proteinExistence type="inferred from homology"/>
<dbReference type="InterPro" id="IPR013249">
    <property type="entry name" value="RNA_pol_sigma70_r4_t2"/>
</dbReference>
<keyword evidence="8" id="KW-1185">Reference proteome</keyword>
<feature type="domain" description="RNA polymerase sigma factor 70 region 4 type 2" evidence="6">
    <location>
        <begin position="125"/>
        <end position="174"/>
    </location>
</feature>
<dbReference type="InterPro" id="IPR039425">
    <property type="entry name" value="RNA_pol_sigma-70-like"/>
</dbReference>
<protein>
    <recommendedName>
        <fullName evidence="9">RNA polymerase subunit sigma-70</fullName>
    </recommendedName>
</protein>
<dbReference type="RefSeq" id="WP_196938378.1">
    <property type="nucleotide sequence ID" value="NZ_MU158689.1"/>
</dbReference>
<dbReference type="Gene3D" id="1.10.1740.10">
    <property type="match status" value="1"/>
</dbReference>
<feature type="domain" description="RNA polymerase sigma-70 region 2" evidence="5">
    <location>
        <begin position="28"/>
        <end position="93"/>
    </location>
</feature>
<evidence type="ECO:0000313" key="8">
    <source>
        <dbReference type="Proteomes" id="UP000618319"/>
    </source>
</evidence>
<comment type="caution">
    <text evidence="7">The sequence shown here is derived from an EMBL/GenBank/DDBJ whole genome shotgun (WGS) entry which is preliminary data.</text>
</comment>
<organism evidence="7 8">
    <name type="scientific">Sphingobacterium pedocola</name>
    <dbReference type="NCBI Taxonomy" id="2082722"/>
    <lineage>
        <taxon>Bacteria</taxon>
        <taxon>Pseudomonadati</taxon>
        <taxon>Bacteroidota</taxon>
        <taxon>Sphingobacteriia</taxon>
        <taxon>Sphingobacteriales</taxon>
        <taxon>Sphingobacteriaceae</taxon>
        <taxon>Sphingobacterium</taxon>
    </lineage>
</organism>
<dbReference type="SUPFAM" id="SSF88946">
    <property type="entry name" value="Sigma2 domain of RNA polymerase sigma factors"/>
    <property type="match status" value="1"/>
</dbReference>
<evidence type="ECO:0000256" key="3">
    <source>
        <dbReference type="ARBA" id="ARBA00023082"/>
    </source>
</evidence>
<dbReference type="InterPro" id="IPR013325">
    <property type="entry name" value="RNA_pol_sigma_r2"/>
</dbReference>
<keyword evidence="4" id="KW-0804">Transcription</keyword>
<name>A0ABR9T8D7_9SPHI</name>